<proteinExistence type="predicted"/>
<reference evidence="1 2" key="1">
    <citation type="journal article" date="2019" name="Sci. Rep.">
        <title>Orb-weaving spider Araneus ventricosus genome elucidates the spidroin gene catalogue.</title>
        <authorList>
            <person name="Kono N."/>
            <person name="Nakamura H."/>
            <person name="Ohtoshi R."/>
            <person name="Moran D.A.P."/>
            <person name="Shinohara A."/>
            <person name="Yoshida Y."/>
            <person name="Fujiwara M."/>
            <person name="Mori M."/>
            <person name="Tomita M."/>
            <person name="Arakawa K."/>
        </authorList>
    </citation>
    <scope>NUCLEOTIDE SEQUENCE [LARGE SCALE GENOMIC DNA]</scope>
</reference>
<protein>
    <submittedName>
        <fullName evidence="1">Uncharacterized protein</fullName>
    </submittedName>
</protein>
<organism evidence="1 2">
    <name type="scientific">Araneus ventricosus</name>
    <name type="common">Orbweaver spider</name>
    <name type="synonym">Epeira ventricosa</name>
    <dbReference type="NCBI Taxonomy" id="182803"/>
    <lineage>
        <taxon>Eukaryota</taxon>
        <taxon>Metazoa</taxon>
        <taxon>Ecdysozoa</taxon>
        <taxon>Arthropoda</taxon>
        <taxon>Chelicerata</taxon>
        <taxon>Arachnida</taxon>
        <taxon>Araneae</taxon>
        <taxon>Araneomorphae</taxon>
        <taxon>Entelegynae</taxon>
        <taxon>Araneoidea</taxon>
        <taxon>Araneidae</taxon>
        <taxon>Araneus</taxon>
    </lineage>
</organism>
<accession>A0A4Y2M5S5</accession>
<keyword evidence="2" id="KW-1185">Reference proteome</keyword>
<comment type="caution">
    <text evidence="1">The sequence shown here is derived from an EMBL/GenBank/DDBJ whole genome shotgun (WGS) entry which is preliminary data.</text>
</comment>
<evidence type="ECO:0000313" key="1">
    <source>
        <dbReference type="EMBL" id="GBN22122.1"/>
    </source>
</evidence>
<name>A0A4Y2M5S5_ARAVE</name>
<evidence type="ECO:0000313" key="2">
    <source>
        <dbReference type="Proteomes" id="UP000499080"/>
    </source>
</evidence>
<dbReference type="Proteomes" id="UP000499080">
    <property type="component" value="Unassembled WGS sequence"/>
</dbReference>
<dbReference type="EMBL" id="BGPR01121680">
    <property type="protein sequence ID" value="GBN22122.1"/>
    <property type="molecule type" value="Genomic_DNA"/>
</dbReference>
<dbReference type="AlphaFoldDB" id="A0A4Y2M5S5"/>
<sequence length="94" mass="11209">MYEGRFFNLRLNRETDRQVVRYGDARRAISDNICYCRQLAIFSWHVNVASKTDAPAKCELRSIIRFLQAQGWLMEKRSMQLFLVSPFDDWEESI</sequence>
<gene>
    <name evidence="1" type="ORF">AVEN_232630_1</name>
</gene>